<name>A0A3L8P5C3_9ACTN</name>
<dbReference type="EMBL" id="RDBE01000006">
    <property type="protein sequence ID" value="RLV49829.1"/>
    <property type="molecule type" value="Genomic_DNA"/>
</dbReference>
<dbReference type="Proteomes" id="UP000281708">
    <property type="component" value="Unassembled WGS sequence"/>
</dbReference>
<evidence type="ECO:0000313" key="4">
    <source>
        <dbReference type="Proteomes" id="UP000281708"/>
    </source>
</evidence>
<evidence type="ECO:0000313" key="3">
    <source>
        <dbReference type="EMBL" id="RLV49829.1"/>
    </source>
</evidence>
<dbReference type="Pfam" id="PF07704">
    <property type="entry name" value="PSK_trans_fac"/>
    <property type="match status" value="1"/>
</dbReference>
<evidence type="ECO:0000256" key="2">
    <source>
        <dbReference type="SAM" id="MobiDB-lite"/>
    </source>
</evidence>
<accession>A0A3L8P5C3</accession>
<protein>
    <submittedName>
        <fullName evidence="3">Uncharacterized protein</fullName>
    </submittedName>
</protein>
<reference evidence="3 4" key="1">
    <citation type="submission" date="2018-10" db="EMBL/GenBank/DDBJ databases">
        <title>Marmoricola sp. 4Q3S-7 whole genome shotgun sequence.</title>
        <authorList>
            <person name="Li F."/>
        </authorList>
    </citation>
    <scope>NUCLEOTIDE SEQUENCE [LARGE SCALE GENOMIC DNA]</scope>
    <source>
        <strain evidence="3 4">4Q3S-7</strain>
    </source>
</reference>
<keyword evidence="4" id="KW-1185">Reference proteome</keyword>
<evidence type="ECO:0000256" key="1">
    <source>
        <dbReference type="ARBA" id="ARBA00022649"/>
    </source>
</evidence>
<comment type="caution">
    <text evidence="3">The sequence shown here is derived from an EMBL/GenBank/DDBJ whole genome shotgun (WGS) entry which is preliminary data.</text>
</comment>
<dbReference type="AlphaFoldDB" id="A0A3L8P5C3"/>
<feature type="region of interest" description="Disordered" evidence="2">
    <location>
        <begin position="94"/>
        <end position="114"/>
    </location>
</feature>
<organism evidence="3 4">
    <name type="scientific">Nocardioides mangrovicus</name>
    <dbReference type="NCBI Taxonomy" id="2478913"/>
    <lineage>
        <taxon>Bacteria</taxon>
        <taxon>Bacillati</taxon>
        <taxon>Actinomycetota</taxon>
        <taxon>Actinomycetes</taxon>
        <taxon>Propionibacteriales</taxon>
        <taxon>Nocardioidaceae</taxon>
        <taxon>Nocardioides</taxon>
    </lineage>
</organism>
<keyword evidence="1" id="KW-1277">Toxin-antitoxin system</keyword>
<gene>
    <name evidence="3" type="ORF">D9V37_08045</name>
</gene>
<sequence length="114" mass="12567">MSCADSIAIGRRGRWVSTAEGRLLPVGLNIKSERVHQLAKDAAARTGKTQTGAIEEALEMLLRRHGADPEQVELARRRERIDVILAEMHAEVPDPDRAIETTDDLYDPETGLPA</sequence>
<dbReference type="InterPro" id="IPR011660">
    <property type="entry name" value="VapB-like"/>
</dbReference>
<proteinExistence type="predicted"/>